<dbReference type="Proteomes" id="UP000233551">
    <property type="component" value="Unassembled WGS sequence"/>
</dbReference>
<keyword evidence="2" id="KW-0862">Zinc</keyword>
<reference evidence="4 5" key="1">
    <citation type="submission" date="2017-11" db="EMBL/GenBank/DDBJ databases">
        <title>De-novo sequencing of pomegranate (Punica granatum L.) genome.</title>
        <authorList>
            <person name="Akparov Z."/>
            <person name="Amiraslanov A."/>
            <person name="Hajiyeva S."/>
            <person name="Abbasov M."/>
            <person name="Kaur K."/>
            <person name="Hamwieh A."/>
            <person name="Solovyev V."/>
            <person name="Salamov A."/>
            <person name="Braich B."/>
            <person name="Kosarev P."/>
            <person name="Mahmoud A."/>
            <person name="Hajiyev E."/>
            <person name="Babayeva S."/>
            <person name="Izzatullayeva V."/>
            <person name="Mammadov A."/>
            <person name="Mammadov A."/>
            <person name="Sharifova S."/>
            <person name="Ojaghi J."/>
            <person name="Eynullazada K."/>
            <person name="Bayramov B."/>
            <person name="Abdulazimova A."/>
            <person name="Shahmuradov I."/>
        </authorList>
    </citation>
    <scope>NUCLEOTIDE SEQUENCE [LARGE SCALE GENOMIC DNA]</scope>
    <source>
        <strain evidence="5">cv. AG2017</strain>
        <tissue evidence="4">Leaf</tissue>
    </source>
</reference>
<feature type="domain" description="BRF2-like C-terminal" evidence="3">
    <location>
        <begin position="191"/>
        <end position="279"/>
    </location>
</feature>
<accession>A0A2I0KBF9</accession>
<dbReference type="CDD" id="cd00043">
    <property type="entry name" value="CYCLIN_SF"/>
    <property type="match status" value="1"/>
</dbReference>
<protein>
    <recommendedName>
        <fullName evidence="3">BRF2-like C-terminal domain-containing protein</fullName>
    </recommendedName>
</protein>
<dbReference type="EMBL" id="PGOL01000722">
    <property type="protein sequence ID" value="PKI65861.1"/>
    <property type="molecule type" value="Genomic_DNA"/>
</dbReference>
<dbReference type="InterPro" id="IPR053340">
    <property type="entry name" value="PTF2"/>
</dbReference>
<dbReference type="GO" id="GO:0008270">
    <property type="term" value="F:zinc ion binding"/>
    <property type="evidence" value="ECO:0007669"/>
    <property type="project" value="UniProtKB-KW"/>
</dbReference>
<gene>
    <name evidence="4" type="ORF">CRG98_013765</name>
</gene>
<evidence type="ECO:0000259" key="3">
    <source>
        <dbReference type="Pfam" id="PF21886"/>
    </source>
</evidence>
<evidence type="ECO:0000256" key="2">
    <source>
        <dbReference type="ARBA" id="ARBA00022833"/>
    </source>
</evidence>
<dbReference type="PANTHER" id="PTHR48428:SF1">
    <property type="entry name" value="PLANT-SPECIFIC TFIIB-RELATED PROTEIN PTF2"/>
    <property type="match status" value="1"/>
</dbReference>
<keyword evidence="5" id="KW-1185">Reference proteome</keyword>
<dbReference type="SUPFAM" id="SSF47954">
    <property type="entry name" value="Cyclin-like"/>
    <property type="match status" value="2"/>
</dbReference>
<name>A0A2I0KBF9_PUNGR</name>
<evidence type="ECO:0000313" key="4">
    <source>
        <dbReference type="EMBL" id="PKI65861.1"/>
    </source>
</evidence>
<dbReference type="PANTHER" id="PTHR48428">
    <property type="entry name" value="PLANT-SPECIFIC TFIIB-RELATED PROTEIN PTF2"/>
    <property type="match status" value="1"/>
</dbReference>
<dbReference type="Pfam" id="PF21886">
    <property type="entry name" value="BRF2-like_C_cyclin_rpt"/>
    <property type="match status" value="1"/>
</dbReference>
<dbReference type="STRING" id="22663.A0A2I0KBF9"/>
<evidence type="ECO:0000313" key="5">
    <source>
        <dbReference type="Proteomes" id="UP000233551"/>
    </source>
</evidence>
<keyword evidence="1" id="KW-0479">Metal-binding</keyword>
<sequence length="603" mass="68156">MMKSCKSCSSRALTHDDVTGSLLCADCGTIIQLETYEAQIGGITGPTGTYVRVGTSGTGSTLPYREKKIFEAQKMIDDFTFKLGLSTSKSDEVKDMIVRITEGEYGQGEWFPVLIGACACVAMRRDNQSLPVAHAASVIGCDVHELGRMITRIVDFLDLKKEKEFPIYNIVTAFDRAVREYSVFSRLSKDEIAKLHKQGLFLIQCAIKWFLTTGRRPLPVVVAVLVFVAELNEIQVKIDDVAREFHATVSTSKRRYKELLEALVEVSRALPWGKDVTVKNIIKNAPLVIQYMETKSMLKGKGRKSEGFDLEDVVSGCFIKGFEYEFDERNVAESESRYFEIEDRSRSGGLGVNDMKISYECLCLIYSKFLEEKGEVASAEDIGNGNQRKRMMGIDLYACSEWWKGKSDLSKKLMLEQILGKDVGMDPMPPSFVNGRRAVERRRERINAAKQRINRIMSSNCAGPPDALEFQSANASYARKRRRSKKEEVDWEDFIIETLLLHRVKEEEIEKGHYNTLLDLYVFNSGVVSRAEETRSKLLVRNQTSDRRGWSFKGAKSLLGYVAAAFNSWKYLPAQIYQYLKPSLLLSGSRAEAGDPSVHGRWF</sequence>
<dbReference type="Gene3D" id="1.10.472.10">
    <property type="entry name" value="Cyclin-like"/>
    <property type="match status" value="2"/>
</dbReference>
<keyword evidence="1" id="KW-0863">Zinc-finger</keyword>
<organism evidence="4 5">
    <name type="scientific">Punica granatum</name>
    <name type="common">Pomegranate</name>
    <dbReference type="NCBI Taxonomy" id="22663"/>
    <lineage>
        <taxon>Eukaryota</taxon>
        <taxon>Viridiplantae</taxon>
        <taxon>Streptophyta</taxon>
        <taxon>Embryophyta</taxon>
        <taxon>Tracheophyta</taxon>
        <taxon>Spermatophyta</taxon>
        <taxon>Magnoliopsida</taxon>
        <taxon>eudicotyledons</taxon>
        <taxon>Gunneridae</taxon>
        <taxon>Pentapetalae</taxon>
        <taxon>rosids</taxon>
        <taxon>malvids</taxon>
        <taxon>Myrtales</taxon>
        <taxon>Lythraceae</taxon>
        <taxon>Punica</taxon>
    </lineage>
</organism>
<dbReference type="AlphaFoldDB" id="A0A2I0KBF9"/>
<dbReference type="InterPro" id="IPR036915">
    <property type="entry name" value="Cyclin-like_sf"/>
</dbReference>
<comment type="caution">
    <text evidence="4">The sequence shown here is derived from an EMBL/GenBank/DDBJ whole genome shotgun (WGS) entry which is preliminary data.</text>
</comment>
<dbReference type="InterPro" id="IPR054078">
    <property type="entry name" value="BRF2-like_C"/>
</dbReference>
<dbReference type="Gene3D" id="2.20.25.10">
    <property type="match status" value="1"/>
</dbReference>
<proteinExistence type="predicted"/>
<evidence type="ECO:0000256" key="1">
    <source>
        <dbReference type="ARBA" id="ARBA00022771"/>
    </source>
</evidence>